<comment type="subunit">
    <text evidence="10">Homopentamer.</text>
</comment>
<keyword evidence="7 10" id="KW-0406">Ion transport</keyword>
<dbReference type="HAMAP" id="MF_00115">
    <property type="entry name" value="MscL"/>
    <property type="match status" value="1"/>
</dbReference>
<organism evidence="11 12">
    <name type="scientific">Sporolactobacillus mangiferae</name>
    <dbReference type="NCBI Taxonomy" id="2940498"/>
    <lineage>
        <taxon>Bacteria</taxon>
        <taxon>Bacillati</taxon>
        <taxon>Bacillota</taxon>
        <taxon>Bacilli</taxon>
        <taxon>Bacillales</taxon>
        <taxon>Sporolactobacillaceae</taxon>
        <taxon>Sporolactobacillus</taxon>
    </lineage>
</organism>
<evidence type="ECO:0000313" key="11">
    <source>
        <dbReference type="EMBL" id="MCL1631080.1"/>
    </source>
</evidence>
<keyword evidence="12" id="KW-1185">Reference proteome</keyword>
<comment type="function">
    <text evidence="10">Channel that opens in response to stretch forces in the membrane lipid bilayer. May participate in the regulation of osmotic pressure changes within the cell.</text>
</comment>
<gene>
    <name evidence="10 11" type="primary">mscL</name>
    <name evidence="11" type="ORF">M3N64_03850</name>
</gene>
<dbReference type="PRINTS" id="PR01264">
    <property type="entry name" value="MECHCHANNEL"/>
</dbReference>
<evidence type="ECO:0000256" key="4">
    <source>
        <dbReference type="ARBA" id="ARBA00022475"/>
    </source>
</evidence>
<dbReference type="SUPFAM" id="SSF81330">
    <property type="entry name" value="Gated mechanosensitive channel"/>
    <property type="match status" value="1"/>
</dbReference>
<evidence type="ECO:0000256" key="10">
    <source>
        <dbReference type="HAMAP-Rule" id="MF_00115"/>
    </source>
</evidence>
<dbReference type="NCBIfam" id="TIGR00220">
    <property type="entry name" value="mscL"/>
    <property type="match status" value="1"/>
</dbReference>
<evidence type="ECO:0000256" key="6">
    <source>
        <dbReference type="ARBA" id="ARBA00022989"/>
    </source>
</evidence>
<dbReference type="PROSITE" id="PS01327">
    <property type="entry name" value="MSCL"/>
    <property type="match status" value="1"/>
</dbReference>
<keyword evidence="4 10" id="KW-1003">Cell membrane</keyword>
<dbReference type="PANTHER" id="PTHR30266:SF2">
    <property type="entry name" value="LARGE-CONDUCTANCE MECHANOSENSITIVE CHANNEL"/>
    <property type="match status" value="1"/>
</dbReference>
<comment type="caution">
    <text evidence="11">The sequence shown here is derived from an EMBL/GenBank/DDBJ whole genome shotgun (WGS) entry which is preliminary data.</text>
</comment>
<keyword evidence="6 10" id="KW-1133">Transmembrane helix</keyword>
<evidence type="ECO:0000256" key="1">
    <source>
        <dbReference type="ARBA" id="ARBA00004651"/>
    </source>
</evidence>
<keyword evidence="5 10" id="KW-0812">Transmembrane</keyword>
<dbReference type="RefSeq" id="WP_249098292.1">
    <property type="nucleotide sequence ID" value="NZ_JAMAST010000002.1"/>
</dbReference>
<dbReference type="InterPro" id="IPR037673">
    <property type="entry name" value="MSC/AndL"/>
</dbReference>
<dbReference type="InterPro" id="IPR001185">
    <property type="entry name" value="MS_channel"/>
</dbReference>
<feature type="transmembrane region" description="Helical" evidence="10">
    <location>
        <begin position="85"/>
        <end position="104"/>
    </location>
</feature>
<sequence length="155" mass="16797">MKTTLNEFRKFLARGNVIDLAVAVIIGSAFGQIVSSLVKDIVMPPIGLLLGRVDFSSLYLNLSGHAYSSLSAAQKAGAPTINYGLFLNHVINFFIISLVIFFAIKILSRTAHKQETETTTKQCPYCLSTIPVKATKCAHCTADLPDQSAQPTHAQ</sequence>
<reference evidence="11 12" key="1">
    <citation type="submission" date="2022-05" db="EMBL/GenBank/DDBJ databases">
        <title>Sporolactobacillus sp nov CPB3-1, isolated from tree bark (Mangifera indica L.).</title>
        <authorList>
            <person name="Phuengjayaem S."/>
            <person name="Tanasupawat S."/>
        </authorList>
    </citation>
    <scope>NUCLEOTIDE SEQUENCE [LARGE SCALE GENOMIC DNA]</scope>
    <source>
        <strain evidence="11 12">CPB3-1</strain>
    </source>
</reference>
<evidence type="ECO:0000313" key="12">
    <source>
        <dbReference type="Proteomes" id="UP001203004"/>
    </source>
</evidence>
<dbReference type="EMBL" id="JAMAST010000002">
    <property type="protein sequence ID" value="MCL1631080.1"/>
    <property type="molecule type" value="Genomic_DNA"/>
</dbReference>
<proteinExistence type="inferred from homology"/>
<comment type="similarity">
    <text evidence="2 10">Belongs to the MscL family.</text>
</comment>
<keyword evidence="8 10" id="KW-0472">Membrane</keyword>
<comment type="subcellular location">
    <subcellularLocation>
        <location evidence="1 10">Cell membrane</location>
        <topology evidence="1 10">Multi-pass membrane protein</topology>
    </subcellularLocation>
</comment>
<evidence type="ECO:0000256" key="7">
    <source>
        <dbReference type="ARBA" id="ARBA00023065"/>
    </source>
</evidence>
<evidence type="ECO:0000256" key="3">
    <source>
        <dbReference type="ARBA" id="ARBA00022448"/>
    </source>
</evidence>
<evidence type="ECO:0000256" key="8">
    <source>
        <dbReference type="ARBA" id="ARBA00023136"/>
    </source>
</evidence>
<evidence type="ECO:0000256" key="9">
    <source>
        <dbReference type="ARBA" id="ARBA00023303"/>
    </source>
</evidence>
<keyword evidence="3 10" id="KW-0813">Transport</keyword>
<dbReference type="InterPro" id="IPR036019">
    <property type="entry name" value="MscL_channel"/>
</dbReference>
<dbReference type="Pfam" id="PF01741">
    <property type="entry name" value="MscL"/>
    <property type="match status" value="1"/>
</dbReference>
<name>A0ABT0M876_9BACL</name>
<accession>A0ABT0M876</accession>
<feature type="transmembrane region" description="Helical" evidence="10">
    <location>
        <begin position="12"/>
        <end position="34"/>
    </location>
</feature>
<dbReference type="InterPro" id="IPR019823">
    <property type="entry name" value="Mechanosensitive_channel_CS"/>
</dbReference>
<dbReference type="Gene3D" id="1.10.1200.120">
    <property type="entry name" value="Large-conductance mechanosensitive channel, MscL, domain 1"/>
    <property type="match status" value="1"/>
</dbReference>
<dbReference type="PANTHER" id="PTHR30266">
    <property type="entry name" value="MECHANOSENSITIVE CHANNEL MSCL"/>
    <property type="match status" value="1"/>
</dbReference>
<evidence type="ECO:0000256" key="5">
    <source>
        <dbReference type="ARBA" id="ARBA00022692"/>
    </source>
</evidence>
<dbReference type="Proteomes" id="UP001203004">
    <property type="component" value="Unassembled WGS sequence"/>
</dbReference>
<keyword evidence="9 10" id="KW-0407">Ion channel</keyword>
<evidence type="ECO:0000256" key="2">
    <source>
        <dbReference type="ARBA" id="ARBA00007254"/>
    </source>
</evidence>
<protein>
    <recommendedName>
        <fullName evidence="10">Large-conductance mechanosensitive channel</fullName>
    </recommendedName>
</protein>